<dbReference type="GO" id="GO:0030134">
    <property type="term" value="C:COPII-coated ER to Golgi transport vesicle"/>
    <property type="evidence" value="ECO:0007669"/>
    <property type="project" value="TreeGrafter"/>
</dbReference>
<dbReference type="GO" id="GO:0000139">
    <property type="term" value="C:Golgi membrane"/>
    <property type="evidence" value="ECO:0007669"/>
    <property type="project" value="TreeGrafter"/>
</dbReference>
<dbReference type="PANTHER" id="PTHR10984">
    <property type="entry name" value="ENDOPLASMIC RETICULUM-GOLGI INTERMEDIATE COMPARTMENT PROTEIN"/>
    <property type="match status" value="1"/>
</dbReference>
<name>A0A7R9QD31_9ACAR</name>
<evidence type="ECO:0000256" key="1">
    <source>
        <dbReference type="SAM" id="Phobius"/>
    </source>
</evidence>
<dbReference type="InterPro" id="IPR012936">
    <property type="entry name" value="Erv_C"/>
</dbReference>
<protein>
    <recommendedName>
        <fullName evidence="2">Endoplasmic reticulum vesicle transporter C-terminal domain-containing protein</fullName>
    </recommendedName>
</protein>
<dbReference type="Pfam" id="PF07970">
    <property type="entry name" value="COPIIcoated_ERV"/>
    <property type="match status" value="1"/>
</dbReference>
<dbReference type="EMBL" id="CAJPVJ010000819">
    <property type="protein sequence ID" value="CAG2163472.1"/>
    <property type="molecule type" value="Genomic_DNA"/>
</dbReference>
<dbReference type="PANTHER" id="PTHR10984:SF36">
    <property type="entry name" value="ENDOPLASMIC RETICULUM-GOLGI INTERMEDIATE COMPARTMENT PROTEIN 1"/>
    <property type="match status" value="1"/>
</dbReference>
<gene>
    <name evidence="3" type="ORF">ONB1V03_LOCUS3047</name>
</gene>
<sequence>MDSNQMDKTGAQSQESHEYHMKIVPTIYEDLSGHYVHSFQYTYAYKSHIAFTHHGIAMPAIWFRYDLTPITVKYTKRRKPLYSFVTMICAIIGGTFSVAGIIDSLVFTASNIFKKLELGKLS</sequence>
<proteinExistence type="predicted"/>
<keyword evidence="1" id="KW-0812">Transmembrane</keyword>
<dbReference type="OrthoDB" id="270930at2759"/>
<dbReference type="EMBL" id="OC915644">
    <property type="protein sequence ID" value="CAD7641338.1"/>
    <property type="molecule type" value="Genomic_DNA"/>
</dbReference>
<keyword evidence="1" id="KW-0472">Membrane</keyword>
<evidence type="ECO:0000259" key="2">
    <source>
        <dbReference type="Pfam" id="PF07970"/>
    </source>
</evidence>
<dbReference type="Proteomes" id="UP000728032">
    <property type="component" value="Unassembled WGS sequence"/>
</dbReference>
<organism evidence="3">
    <name type="scientific">Oppiella nova</name>
    <dbReference type="NCBI Taxonomy" id="334625"/>
    <lineage>
        <taxon>Eukaryota</taxon>
        <taxon>Metazoa</taxon>
        <taxon>Ecdysozoa</taxon>
        <taxon>Arthropoda</taxon>
        <taxon>Chelicerata</taxon>
        <taxon>Arachnida</taxon>
        <taxon>Acari</taxon>
        <taxon>Acariformes</taxon>
        <taxon>Sarcoptiformes</taxon>
        <taxon>Oribatida</taxon>
        <taxon>Brachypylina</taxon>
        <taxon>Oppioidea</taxon>
        <taxon>Oppiidae</taxon>
        <taxon>Oppiella</taxon>
    </lineage>
</organism>
<keyword evidence="4" id="KW-1185">Reference proteome</keyword>
<dbReference type="GO" id="GO:0005789">
    <property type="term" value="C:endoplasmic reticulum membrane"/>
    <property type="evidence" value="ECO:0007669"/>
    <property type="project" value="TreeGrafter"/>
</dbReference>
<accession>A0A7R9QD31</accession>
<dbReference type="GO" id="GO:0006888">
    <property type="term" value="P:endoplasmic reticulum to Golgi vesicle-mediated transport"/>
    <property type="evidence" value="ECO:0007669"/>
    <property type="project" value="TreeGrafter"/>
</dbReference>
<reference evidence="3" key="1">
    <citation type="submission" date="2020-11" db="EMBL/GenBank/DDBJ databases">
        <authorList>
            <person name="Tran Van P."/>
        </authorList>
    </citation>
    <scope>NUCLEOTIDE SEQUENCE</scope>
</reference>
<keyword evidence="1" id="KW-1133">Transmembrane helix</keyword>
<dbReference type="GO" id="GO:0006890">
    <property type="term" value="P:retrograde vesicle-mediated transport, Golgi to endoplasmic reticulum"/>
    <property type="evidence" value="ECO:0007669"/>
    <property type="project" value="TreeGrafter"/>
</dbReference>
<evidence type="ECO:0000313" key="3">
    <source>
        <dbReference type="EMBL" id="CAD7641338.1"/>
    </source>
</evidence>
<feature type="domain" description="Endoplasmic reticulum vesicle transporter C-terminal" evidence="2">
    <location>
        <begin position="4"/>
        <end position="103"/>
    </location>
</feature>
<evidence type="ECO:0000313" key="4">
    <source>
        <dbReference type="Proteomes" id="UP000728032"/>
    </source>
</evidence>
<feature type="transmembrane region" description="Helical" evidence="1">
    <location>
        <begin position="81"/>
        <end position="102"/>
    </location>
</feature>
<dbReference type="AlphaFoldDB" id="A0A7R9QD31"/>
<dbReference type="InterPro" id="IPR045888">
    <property type="entry name" value="Erv"/>
</dbReference>